<organism evidence="1 2">
    <name type="scientific">Heliobacterium mobile</name>
    <name type="common">Heliobacillus mobilis</name>
    <dbReference type="NCBI Taxonomy" id="28064"/>
    <lineage>
        <taxon>Bacteria</taxon>
        <taxon>Bacillati</taxon>
        <taxon>Bacillota</taxon>
        <taxon>Clostridia</taxon>
        <taxon>Eubacteriales</taxon>
        <taxon>Heliobacteriaceae</taxon>
        <taxon>Heliobacterium</taxon>
    </lineage>
</organism>
<evidence type="ECO:0008006" key="3">
    <source>
        <dbReference type="Google" id="ProtNLM"/>
    </source>
</evidence>
<proteinExistence type="predicted"/>
<dbReference type="EMBL" id="WNKU01000003">
    <property type="protein sequence ID" value="MTV48349.1"/>
    <property type="molecule type" value="Genomic_DNA"/>
</dbReference>
<evidence type="ECO:0000313" key="1">
    <source>
        <dbReference type="EMBL" id="MTV48349.1"/>
    </source>
</evidence>
<dbReference type="Proteomes" id="UP000430670">
    <property type="component" value="Unassembled WGS sequence"/>
</dbReference>
<comment type="caution">
    <text evidence="1">The sequence shown here is derived from an EMBL/GenBank/DDBJ whole genome shotgun (WGS) entry which is preliminary data.</text>
</comment>
<name>A0A6I3SHJ8_HELMO</name>
<dbReference type="PROSITE" id="PS51257">
    <property type="entry name" value="PROKAR_LIPOPROTEIN"/>
    <property type="match status" value="1"/>
</dbReference>
<sequence>MKRYILGFIVVSFLMTGCSQNKIDLPVTLNIPHFNTQKVNFEVGEQSKMVTISESLTTKLHNVLFPVNLRIDFTASPPLYINAKGEELGECYLGGEGYINLPNHSLIKDTEDITTPLGRGKLFLLERSYSAASEDDTVWYEIYIIVPIKDTKYSYCTWLKVEKSVEDTKNTLIQIINQL</sequence>
<dbReference type="AlphaFoldDB" id="A0A6I3SHJ8"/>
<keyword evidence="2" id="KW-1185">Reference proteome</keyword>
<reference evidence="1 2" key="1">
    <citation type="submission" date="2019-11" db="EMBL/GenBank/DDBJ databases">
        <title>Whole-genome sequence of a the green, strictly anaerobic photosynthetic bacterium Heliobacillus mobilis DSM 6151.</title>
        <authorList>
            <person name="Kyndt J.A."/>
            <person name="Meyer T.E."/>
        </authorList>
    </citation>
    <scope>NUCLEOTIDE SEQUENCE [LARGE SCALE GENOMIC DNA]</scope>
    <source>
        <strain evidence="1 2">DSM 6151</strain>
    </source>
</reference>
<dbReference type="RefSeq" id="WP_155475447.1">
    <property type="nucleotide sequence ID" value="NZ_WNKU01000003.1"/>
</dbReference>
<evidence type="ECO:0000313" key="2">
    <source>
        <dbReference type="Proteomes" id="UP000430670"/>
    </source>
</evidence>
<gene>
    <name evidence="1" type="ORF">GJ688_05040</name>
</gene>
<accession>A0A6I3SHJ8</accession>
<protein>
    <recommendedName>
        <fullName evidence="3">Lipoprotein</fullName>
    </recommendedName>
</protein>